<organism evidence="1 2">
    <name type="scientific">Methylacidimicrobium cyclopophantes</name>
    <dbReference type="NCBI Taxonomy" id="1041766"/>
    <lineage>
        <taxon>Bacteria</taxon>
        <taxon>Pseudomonadati</taxon>
        <taxon>Verrucomicrobiota</taxon>
        <taxon>Methylacidimicrobium</taxon>
    </lineage>
</organism>
<gene>
    <name evidence="1" type="ORF">MAMC_01649</name>
</gene>
<reference evidence="1" key="1">
    <citation type="submission" date="2019-09" db="EMBL/GenBank/DDBJ databases">
        <authorList>
            <person name="Cremers G."/>
        </authorList>
    </citation>
    <scope>NUCLEOTIDE SEQUENCE [LARGE SCALE GENOMIC DNA]</scope>
    <source>
        <strain evidence="1">3B</strain>
    </source>
</reference>
<protein>
    <submittedName>
        <fullName evidence="1">Uncharacterized protein</fullName>
    </submittedName>
</protein>
<keyword evidence="2" id="KW-1185">Reference proteome</keyword>
<accession>A0A5E6ME62</accession>
<dbReference type="EMBL" id="CABFUZ020000171">
    <property type="protein sequence ID" value="VVM07494.1"/>
    <property type="molecule type" value="Genomic_DNA"/>
</dbReference>
<dbReference type="RefSeq" id="WP_142525617.1">
    <property type="nucleotide sequence ID" value="NZ_CABFUZ020000171.1"/>
</dbReference>
<proteinExistence type="predicted"/>
<dbReference type="Proteomes" id="UP000381693">
    <property type="component" value="Unassembled WGS sequence"/>
</dbReference>
<comment type="caution">
    <text evidence="1">The sequence shown here is derived from an EMBL/GenBank/DDBJ whole genome shotgun (WGS) entry which is preliminary data.</text>
</comment>
<sequence length="251" mass="29012">MTARGSFGARTTSFVGLLPRSAPLGLVLLCSLGWTGKRAAAEGRWVQLVGAQQHYTVFLRESRPARSSWQPAVRCLVSLRLYNWGPDQSFTMSHTEVPRFPTERFRVWRNDQPLRCRKLGQDDYFTVFAASGETLQIVYEYVERVLPANPEARIDVFEDTWGFTGFRPPLEDLQVVVDLGPMYARYRTFPAFGRSSATPAYTYEDFFHRFFRISPPGYRTQGTEVWWNIHNGGVRVTTAARLHVEWRAWYR</sequence>
<evidence type="ECO:0000313" key="1">
    <source>
        <dbReference type="EMBL" id="VVM07494.1"/>
    </source>
</evidence>
<evidence type="ECO:0000313" key="2">
    <source>
        <dbReference type="Proteomes" id="UP000381693"/>
    </source>
</evidence>
<name>A0A5E6ME62_9BACT</name>
<dbReference type="AlphaFoldDB" id="A0A5E6ME62"/>